<dbReference type="EMBL" id="NHYE01005434">
    <property type="protein sequence ID" value="PPQ72880.1"/>
    <property type="molecule type" value="Genomic_DNA"/>
</dbReference>
<dbReference type="AlphaFoldDB" id="A0A409W2X5"/>
<name>A0A409W2X5_9AGAR</name>
<feature type="compositionally biased region" description="Polar residues" evidence="1">
    <location>
        <begin position="78"/>
        <end position="90"/>
    </location>
</feature>
<gene>
    <name evidence="3" type="ORF">CVT26_003501</name>
</gene>
<evidence type="ECO:0000313" key="4">
    <source>
        <dbReference type="Proteomes" id="UP000284706"/>
    </source>
</evidence>
<dbReference type="InParanoid" id="A0A409W2X5"/>
<keyword evidence="4" id="KW-1185">Reference proteome</keyword>
<evidence type="ECO:0000256" key="2">
    <source>
        <dbReference type="SAM" id="SignalP"/>
    </source>
</evidence>
<keyword evidence="2" id="KW-0732">Signal</keyword>
<sequence>MQFKPTILAFITLAASFASSYAVPADLSVRGGITAKFRREGEAHIFIYEIINSRANNRDHSSSQKEHRLPTPTFKSAPLTSNSRFNPINA</sequence>
<feature type="chain" id="PRO_5019356135" evidence="2">
    <location>
        <begin position="23"/>
        <end position="90"/>
    </location>
</feature>
<dbReference type="Proteomes" id="UP000284706">
    <property type="component" value="Unassembled WGS sequence"/>
</dbReference>
<feature type="region of interest" description="Disordered" evidence="1">
    <location>
        <begin position="56"/>
        <end position="90"/>
    </location>
</feature>
<evidence type="ECO:0000256" key="1">
    <source>
        <dbReference type="SAM" id="MobiDB-lite"/>
    </source>
</evidence>
<proteinExistence type="predicted"/>
<reference evidence="3 4" key="1">
    <citation type="journal article" date="2018" name="Evol. Lett.">
        <title>Horizontal gene cluster transfer increased hallucinogenic mushroom diversity.</title>
        <authorList>
            <person name="Reynolds H.T."/>
            <person name="Vijayakumar V."/>
            <person name="Gluck-Thaler E."/>
            <person name="Korotkin H.B."/>
            <person name="Matheny P.B."/>
            <person name="Slot J.C."/>
        </authorList>
    </citation>
    <scope>NUCLEOTIDE SEQUENCE [LARGE SCALE GENOMIC DNA]</scope>
    <source>
        <strain evidence="3 4">SRW20</strain>
    </source>
</reference>
<organism evidence="3 4">
    <name type="scientific">Gymnopilus dilepis</name>
    <dbReference type="NCBI Taxonomy" id="231916"/>
    <lineage>
        <taxon>Eukaryota</taxon>
        <taxon>Fungi</taxon>
        <taxon>Dikarya</taxon>
        <taxon>Basidiomycota</taxon>
        <taxon>Agaricomycotina</taxon>
        <taxon>Agaricomycetes</taxon>
        <taxon>Agaricomycetidae</taxon>
        <taxon>Agaricales</taxon>
        <taxon>Agaricineae</taxon>
        <taxon>Hymenogastraceae</taxon>
        <taxon>Gymnopilus</taxon>
    </lineage>
</organism>
<comment type="caution">
    <text evidence="3">The sequence shown here is derived from an EMBL/GenBank/DDBJ whole genome shotgun (WGS) entry which is preliminary data.</text>
</comment>
<evidence type="ECO:0000313" key="3">
    <source>
        <dbReference type="EMBL" id="PPQ72880.1"/>
    </source>
</evidence>
<feature type="compositionally biased region" description="Basic and acidic residues" evidence="1">
    <location>
        <begin position="56"/>
        <end position="69"/>
    </location>
</feature>
<feature type="signal peptide" evidence="2">
    <location>
        <begin position="1"/>
        <end position="22"/>
    </location>
</feature>
<accession>A0A409W2X5</accession>
<protein>
    <submittedName>
        <fullName evidence="3">Uncharacterized protein</fullName>
    </submittedName>
</protein>